<reference evidence="1 2" key="1">
    <citation type="submission" date="2023-09" db="EMBL/GenBank/DDBJ databases">
        <authorList>
            <person name="Wang M."/>
        </authorList>
    </citation>
    <scope>NUCLEOTIDE SEQUENCE [LARGE SCALE GENOMIC DNA]</scope>
    <source>
        <strain evidence="1">GT-2023</strain>
        <tissue evidence="1">Liver</tissue>
    </source>
</reference>
<sequence>MWQLVPAGRCVLGWHIDGGVHGARTTAEGMADPERWDVWSPATQAVLEAAGRLDRILILLLWQNDTMGAKTRIVGGRVFVCTCLTCASCCD</sequence>
<dbReference type="EMBL" id="JAYMGO010000012">
    <property type="protein sequence ID" value="KAL1264707.1"/>
    <property type="molecule type" value="Genomic_DNA"/>
</dbReference>
<organism evidence="1 2">
    <name type="scientific">Cirrhinus molitorella</name>
    <name type="common">mud carp</name>
    <dbReference type="NCBI Taxonomy" id="172907"/>
    <lineage>
        <taxon>Eukaryota</taxon>
        <taxon>Metazoa</taxon>
        <taxon>Chordata</taxon>
        <taxon>Craniata</taxon>
        <taxon>Vertebrata</taxon>
        <taxon>Euteleostomi</taxon>
        <taxon>Actinopterygii</taxon>
        <taxon>Neopterygii</taxon>
        <taxon>Teleostei</taxon>
        <taxon>Ostariophysi</taxon>
        <taxon>Cypriniformes</taxon>
        <taxon>Cyprinidae</taxon>
        <taxon>Labeoninae</taxon>
        <taxon>Labeonini</taxon>
        <taxon>Cirrhinus</taxon>
    </lineage>
</organism>
<proteinExistence type="predicted"/>
<accession>A0ABR3MI21</accession>
<evidence type="ECO:0000313" key="2">
    <source>
        <dbReference type="Proteomes" id="UP001558613"/>
    </source>
</evidence>
<keyword evidence="2" id="KW-1185">Reference proteome</keyword>
<name>A0ABR3MI21_9TELE</name>
<dbReference type="Proteomes" id="UP001558613">
    <property type="component" value="Unassembled WGS sequence"/>
</dbReference>
<gene>
    <name evidence="1" type="ORF">QQF64_005062</name>
</gene>
<protein>
    <recommendedName>
        <fullName evidence="3">MHC class I antigen</fullName>
    </recommendedName>
</protein>
<comment type="caution">
    <text evidence="1">The sequence shown here is derived from an EMBL/GenBank/DDBJ whole genome shotgun (WGS) entry which is preliminary data.</text>
</comment>
<evidence type="ECO:0000313" key="1">
    <source>
        <dbReference type="EMBL" id="KAL1264707.1"/>
    </source>
</evidence>
<evidence type="ECO:0008006" key="3">
    <source>
        <dbReference type="Google" id="ProtNLM"/>
    </source>
</evidence>